<dbReference type="HAMAP" id="MF_00046">
    <property type="entry name" value="MurC"/>
    <property type="match status" value="1"/>
</dbReference>
<evidence type="ECO:0000256" key="4">
    <source>
        <dbReference type="ARBA" id="ARBA00022490"/>
    </source>
</evidence>
<dbReference type="FunFam" id="3.40.1190.10:FF:000001">
    <property type="entry name" value="UDP-N-acetylmuramate--L-alanine ligase"/>
    <property type="match status" value="1"/>
</dbReference>
<comment type="catalytic activity">
    <reaction evidence="13 14">
        <text>UDP-N-acetyl-alpha-D-muramate + L-alanine + ATP = UDP-N-acetyl-alpha-D-muramoyl-L-alanine + ADP + phosphate + H(+)</text>
        <dbReference type="Rhea" id="RHEA:23372"/>
        <dbReference type="ChEBI" id="CHEBI:15378"/>
        <dbReference type="ChEBI" id="CHEBI:30616"/>
        <dbReference type="ChEBI" id="CHEBI:43474"/>
        <dbReference type="ChEBI" id="CHEBI:57972"/>
        <dbReference type="ChEBI" id="CHEBI:70757"/>
        <dbReference type="ChEBI" id="CHEBI:83898"/>
        <dbReference type="ChEBI" id="CHEBI:456216"/>
        <dbReference type="EC" id="6.3.2.8"/>
    </reaction>
</comment>
<evidence type="ECO:0000313" key="19">
    <source>
        <dbReference type="Proteomes" id="UP000282483"/>
    </source>
</evidence>
<dbReference type="Proteomes" id="UP000282483">
    <property type="component" value="Chromosome"/>
</dbReference>
<feature type="domain" description="Mur ligase central" evidence="17">
    <location>
        <begin position="118"/>
        <end position="298"/>
    </location>
</feature>
<feature type="domain" description="Mur ligase N-terminal catalytic" evidence="15">
    <location>
        <begin position="15"/>
        <end position="114"/>
    </location>
</feature>
<keyword evidence="9 14" id="KW-0133">Cell shape</keyword>
<keyword evidence="10 14" id="KW-0573">Peptidoglycan synthesis</keyword>
<evidence type="ECO:0000256" key="2">
    <source>
        <dbReference type="ARBA" id="ARBA00004752"/>
    </source>
</evidence>
<dbReference type="GO" id="GO:0008763">
    <property type="term" value="F:UDP-N-acetylmuramate-L-alanine ligase activity"/>
    <property type="evidence" value="ECO:0007669"/>
    <property type="project" value="UniProtKB-UniRule"/>
</dbReference>
<dbReference type="InterPro" id="IPR036565">
    <property type="entry name" value="Mur-like_cat_sf"/>
</dbReference>
<accession>A0A2Z5UVV5</accession>
<dbReference type="Pfam" id="PF08245">
    <property type="entry name" value="Mur_ligase_M"/>
    <property type="match status" value="1"/>
</dbReference>
<sequence length="472" mass="52218">MKNPFVDHQMGRIQHLHFVGIGGAGMGGIAEILLNEGYTVSGSDLQENSMTQHLQQLGAQFNRGHKAKHIDKADVIIYSSAVPKDNVEIMKARQTHIPVVPRALMLAELMRFRYGIAVAGTHGKTTTTSLVASLLREAGLDPTFVIGGCLNSTNTHARLGSGRYLVAEADESDASFLYLKPMVAIITNIDADHMGTYDGNFQRLKQSFIEFLRHLPFYGLAIVCVDDPIIRSILPEVMRPVITYGFSKDADIRITSFKQKEIKNHFSVLRKNQKPLNITLNLPGQHNALNAVASIAVATELNIADDVIQTALAKFSGVDRRFQILGEFCVKKGRVLLIDDYGHHPSEIAATLKTIRAAWPDRRLVMTYQPHRYTRTRDLFNEFVTVLADVDHLLLLDVYSAGETAIPGADSLALSEHIRQRSDLNPTVVADKKHLSRNLHDILENNDVLLLQGAGDIGSIAQQLALSEFSMD</sequence>
<dbReference type="InterPro" id="IPR013221">
    <property type="entry name" value="Mur_ligase_cen"/>
</dbReference>
<dbReference type="InterPro" id="IPR036615">
    <property type="entry name" value="Mur_ligase_C_dom_sf"/>
</dbReference>
<dbReference type="GO" id="GO:0008360">
    <property type="term" value="P:regulation of cell shape"/>
    <property type="evidence" value="ECO:0007669"/>
    <property type="project" value="UniProtKB-KW"/>
</dbReference>
<dbReference type="UniPathway" id="UPA00219"/>
<dbReference type="GO" id="GO:0071555">
    <property type="term" value="P:cell wall organization"/>
    <property type="evidence" value="ECO:0007669"/>
    <property type="project" value="UniProtKB-KW"/>
</dbReference>
<dbReference type="PANTHER" id="PTHR43445:SF3">
    <property type="entry name" value="UDP-N-ACETYLMURAMATE--L-ALANINE LIGASE"/>
    <property type="match status" value="1"/>
</dbReference>
<dbReference type="InterPro" id="IPR004101">
    <property type="entry name" value="Mur_ligase_C"/>
</dbReference>
<dbReference type="InterPro" id="IPR005758">
    <property type="entry name" value="UDP-N-AcMur_Ala_ligase_MurC"/>
</dbReference>
<evidence type="ECO:0000256" key="9">
    <source>
        <dbReference type="ARBA" id="ARBA00022960"/>
    </source>
</evidence>
<evidence type="ECO:0000256" key="11">
    <source>
        <dbReference type="ARBA" id="ARBA00023306"/>
    </source>
</evidence>
<dbReference type="SUPFAM" id="SSF51984">
    <property type="entry name" value="MurCD N-terminal domain"/>
    <property type="match status" value="1"/>
</dbReference>
<evidence type="ECO:0000259" key="16">
    <source>
        <dbReference type="Pfam" id="PF02875"/>
    </source>
</evidence>
<evidence type="ECO:0000256" key="12">
    <source>
        <dbReference type="ARBA" id="ARBA00023316"/>
    </source>
</evidence>
<dbReference type="GO" id="GO:0009252">
    <property type="term" value="P:peptidoglycan biosynthetic process"/>
    <property type="evidence" value="ECO:0007669"/>
    <property type="project" value="UniProtKB-UniRule"/>
</dbReference>
<dbReference type="GO" id="GO:0051301">
    <property type="term" value="P:cell division"/>
    <property type="evidence" value="ECO:0007669"/>
    <property type="project" value="UniProtKB-KW"/>
</dbReference>
<keyword evidence="8 14" id="KW-0067">ATP-binding</keyword>
<dbReference type="EMBL" id="AP018005">
    <property type="protein sequence ID" value="BBB15746.1"/>
    <property type="molecule type" value="Genomic_DNA"/>
</dbReference>
<keyword evidence="7 14" id="KW-0547">Nucleotide-binding</keyword>
<dbReference type="Gene3D" id="3.90.190.20">
    <property type="entry name" value="Mur ligase, C-terminal domain"/>
    <property type="match status" value="1"/>
</dbReference>
<dbReference type="EC" id="6.3.2.8" evidence="3 14"/>
<evidence type="ECO:0000256" key="7">
    <source>
        <dbReference type="ARBA" id="ARBA00022741"/>
    </source>
</evidence>
<dbReference type="OrthoDB" id="9804126at2"/>
<dbReference type="Gene3D" id="3.40.50.720">
    <property type="entry name" value="NAD(P)-binding Rossmann-like Domain"/>
    <property type="match status" value="1"/>
</dbReference>
<keyword evidence="19" id="KW-1185">Reference proteome</keyword>
<comment type="pathway">
    <text evidence="2 14">Cell wall biogenesis; peptidoglycan biosynthesis.</text>
</comment>
<keyword evidence="4 14" id="KW-0963">Cytoplasm</keyword>
<dbReference type="Gene3D" id="3.40.1190.10">
    <property type="entry name" value="Mur-like, catalytic domain"/>
    <property type="match status" value="1"/>
</dbReference>
<gene>
    <name evidence="14 18" type="primary">murC</name>
    <name evidence="18" type="ORF">RVIR1_12970</name>
</gene>
<dbReference type="NCBIfam" id="TIGR01082">
    <property type="entry name" value="murC"/>
    <property type="match status" value="1"/>
</dbReference>
<name>A0A2Z5UVV5_9COXI</name>
<evidence type="ECO:0000313" key="18">
    <source>
        <dbReference type="EMBL" id="BBB15746.1"/>
    </source>
</evidence>
<comment type="similarity">
    <text evidence="14">Belongs to the MurCDEF family.</text>
</comment>
<protein>
    <recommendedName>
        <fullName evidence="3 14">UDP-N-acetylmuramate--L-alanine ligase</fullName>
        <ecNumber evidence="3 14">6.3.2.8</ecNumber>
    </recommendedName>
    <alternativeName>
        <fullName evidence="14">UDP-N-acetylmuramoyl-L-alanine synthetase</fullName>
    </alternativeName>
</protein>
<dbReference type="SUPFAM" id="SSF53623">
    <property type="entry name" value="MurD-like peptide ligases, catalytic domain"/>
    <property type="match status" value="1"/>
</dbReference>
<keyword evidence="6 14" id="KW-0132">Cell division</keyword>
<keyword evidence="5 14" id="KW-0436">Ligase</keyword>
<dbReference type="Pfam" id="PF01225">
    <property type="entry name" value="Mur_ligase"/>
    <property type="match status" value="1"/>
</dbReference>
<evidence type="ECO:0000256" key="5">
    <source>
        <dbReference type="ARBA" id="ARBA00022598"/>
    </source>
</evidence>
<keyword evidence="11 14" id="KW-0131">Cell cycle</keyword>
<dbReference type="InterPro" id="IPR000713">
    <property type="entry name" value="Mur_ligase_N"/>
</dbReference>
<dbReference type="SUPFAM" id="SSF53244">
    <property type="entry name" value="MurD-like peptide ligases, peptide-binding domain"/>
    <property type="match status" value="1"/>
</dbReference>
<evidence type="ECO:0000259" key="15">
    <source>
        <dbReference type="Pfam" id="PF01225"/>
    </source>
</evidence>
<keyword evidence="12 14" id="KW-0961">Cell wall biogenesis/degradation</keyword>
<evidence type="ECO:0000256" key="13">
    <source>
        <dbReference type="ARBA" id="ARBA00047833"/>
    </source>
</evidence>
<organism evidence="18 19">
    <name type="scientific">Candidatus Rickettsiella viridis</name>
    <dbReference type="NCBI Taxonomy" id="676208"/>
    <lineage>
        <taxon>Bacteria</taxon>
        <taxon>Pseudomonadati</taxon>
        <taxon>Pseudomonadota</taxon>
        <taxon>Gammaproteobacteria</taxon>
        <taxon>Legionellales</taxon>
        <taxon>Coxiellaceae</taxon>
        <taxon>Rickettsiella</taxon>
    </lineage>
</organism>
<feature type="binding site" evidence="14">
    <location>
        <begin position="120"/>
        <end position="126"/>
    </location>
    <ligand>
        <name>ATP</name>
        <dbReference type="ChEBI" id="CHEBI:30616"/>
    </ligand>
</feature>
<proteinExistence type="inferred from homology"/>
<dbReference type="AlphaFoldDB" id="A0A2Z5UVV5"/>
<evidence type="ECO:0000256" key="1">
    <source>
        <dbReference type="ARBA" id="ARBA00004496"/>
    </source>
</evidence>
<evidence type="ECO:0000256" key="14">
    <source>
        <dbReference type="HAMAP-Rule" id="MF_00046"/>
    </source>
</evidence>
<dbReference type="InterPro" id="IPR050061">
    <property type="entry name" value="MurCDEF_pg_biosynth"/>
</dbReference>
<reference evidence="18 19" key="1">
    <citation type="submission" date="2017-03" db="EMBL/GenBank/DDBJ databases">
        <title>The genome sequence of Candidatus Rickettsiella viridis.</title>
        <authorList>
            <person name="Nikoh N."/>
            <person name="Tsuchida T."/>
            <person name="Yamaguchi K."/>
            <person name="Maeda T."/>
            <person name="Shigenobu S."/>
            <person name="Fukatsu T."/>
        </authorList>
    </citation>
    <scope>NUCLEOTIDE SEQUENCE [LARGE SCALE GENOMIC DNA]</scope>
    <source>
        <strain evidence="18 19">Ap-RA04</strain>
    </source>
</reference>
<dbReference type="PANTHER" id="PTHR43445">
    <property type="entry name" value="UDP-N-ACETYLMURAMATE--L-ALANINE LIGASE-RELATED"/>
    <property type="match status" value="1"/>
</dbReference>
<dbReference type="GO" id="GO:0005524">
    <property type="term" value="F:ATP binding"/>
    <property type="evidence" value="ECO:0007669"/>
    <property type="project" value="UniProtKB-UniRule"/>
</dbReference>
<comment type="function">
    <text evidence="14">Cell wall formation.</text>
</comment>
<comment type="subcellular location">
    <subcellularLocation>
        <location evidence="1 14">Cytoplasm</location>
    </subcellularLocation>
</comment>
<feature type="domain" description="Mur ligase C-terminal" evidence="16">
    <location>
        <begin position="320"/>
        <end position="455"/>
    </location>
</feature>
<evidence type="ECO:0000259" key="17">
    <source>
        <dbReference type="Pfam" id="PF08245"/>
    </source>
</evidence>
<evidence type="ECO:0000256" key="3">
    <source>
        <dbReference type="ARBA" id="ARBA00012211"/>
    </source>
</evidence>
<dbReference type="KEGG" id="rvi:RVIR1_12970"/>
<evidence type="ECO:0000256" key="10">
    <source>
        <dbReference type="ARBA" id="ARBA00022984"/>
    </source>
</evidence>
<dbReference type="GO" id="GO:0005737">
    <property type="term" value="C:cytoplasm"/>
    <property type="evidence" value="ECO:0007669"/>
    <property type="project" value="UniProtKB-SubCell"/>
</dbReference>
<dbReference type="Pfam" id="PF02875">
    <property type="entry name" value="Mur_ligase_C"/>
    <property type="match status" value="1"/>
</dbReference>
<evidence type="ECO:0000256" key="8">
    <source>
        <dbReference type="ARBA" id="ARBA00022840"/>
    </source>
</evidence>
<evidence type="ECO:0000256" key="6">
    <source>
        <dbReference type="ARBA" id="ARBA00022618"/>
    </source>
</evidence>